<dbReference type="OrthoDB" id="8950613at2"/>
<organism evidence="2 3">
    <name type="scientific">Chitinasiproducens palmae</name>
    <dbReference type="NCBI Taxonomy" id="1770053"/>
    <lineage>
        <taxon>Bacteria</taxon>
        <taxon>Pseudomonadati</taxon>
        <taxon>Pseudomonadota</taxon>
        <taxon>Betaproteobacteria</taxon>
        <taxon>Burkholderiales</taxon>
        <taxon>Burkholderiaceae</taxon>
        <taxon>Chitinasiproducens</taxon>
    </lineage>
</organism>
<dbReference type="InterPro" id="IPR025669">
    <property type="entry name" value="AAA_dom"/>
</dbReference>
<sequence>MLDPLRAGYTIQDIEEQADRVADVVERVRNSIFSPDYVKTPPTFSVTQLCALCRIDRSALMRRISKGDLPAGKEVNRAKRDFSLAEARKWARAYGRSHVRSGRDRAVVVTTGNSKGGVSKTTTTMCMAQGLSLRGYRVLCIDLDPQGSLTSLCGYLPDTQVDESDTILPLCAGDETSLRYAIKPTYWDGLDVVACSPVAFAAEFHIPSRQSKREPGFRFYDVLNRGLEDVRADYDVVLVDTSPTLSYLSLNAFFAADGLIMPIPPRGMDFASSSQFWTLFSGLASSIAEQTGGEKTWAFINVLLCMTEGQGNVNESVVREWVKVAYGDKLMTGEIPKTVVSSSSGTKFSTVYDITKYTGSAKTYQTARVAYDAAVDQVEAQIRRIWAKD</sequence>
<dbReference type="STRING" id="1770053.SAMN05216551_106143"/>
<dbReference type="CDD" id="cd02042">
    <property type="entry name" value="ParAB_family"/>
    <property type="match status" value="1"/>
</dbReference>
<dbReference type="InterPro" id="IPR027417">
    <property type="entry name" value="P-loop_NTPase"/>
</dbReference>
<dbReference type="InterPro" id="IPR050678">
    <property type="entry name" value="DNA_Partitioning_ATPase"/>
</dbReference>
<dbReference type="RefSeq" id="WP_091908311.1">
    <property type="nucleotide sequence ID" value="NZ_FNLO01000006.1"/>
</dbReference>
<dbReference type="Proteomes" id="UP000243719">
    <property type="component" value="Unassembled WGS sequence"/>
</dbReference>
<protein>
    <submittedName>
        <fullName evidence="2">Chromosome partitioning protein</fullName>
    </submittedName>
</protein>
<evidence type="ECO:0000313" key="3">
    <source>
        <dbReference type="Proteomes" id="UP000243719"/>
    </source>
</evidence>
<evidence type="ECO:0000259" key="1">
    <source>
        <dbReference type="Pfam" id="PF13614"/>
    </source>
</evidence>
<dbReference type="Pfam" id="PF13614">
    <property type="entry name" value="AAA_31"/>
    <property type="match status" value="1"/>
</dbReference>
<name>A0A1H2PPZ8_9BURK</name>
<dbReference type="Gene3D" id="3.40.50.300">
    <property type="entry name" value="P-loop containing nucleotide triphosphate hydrolases"/>
    <property type="match status" value="1"/>
</dbReference>
<accession>A0A1H2PPZ8</accession>
<reference evidence="3" key="1">
    <citation type="submission" date="2016-09" db="EMBL/GenBank/DDBJ databases">
        <authorList>
            <person name="Varghese N."/>
            <person name="Submissions S."/>
        </authorList>
    </citation>
    <scope>NUCLEOTIDE SEQUENCE [LARGE SCALE GENOMIC DNA]</scope>
    <source>
        <strain evidence="3">JS23</strain>
    </source>
</reference>
<dbReference type="SUPFAM" id="SSF52540">
    <property type="entry name" value="P-loop containing nucleoside triphosphate hydrolases"/>
    <property type="match status" value="1"/>
</dbReference>
<gene>
    <name evidence="2" type="ORF">SAMN05216551_106143</name>
</gene>
<feature type="domain" description="AAA" evidence="1">
    <location>
        <begin position="108"/>
        <end position="279"/>
    </location>
</feature>
<keyword evidence="3" id="KW-1185">Reference proteome</keyword>
<dbReference type="AlphaFoldDB" id="A0A1H2PPZ8"/>
<dbReference type="EMBL" id="FNLO01000006">
    <property type="protein sequence ID" value="SDV48888.1"/>
    <property type="molecule type" value="Genomic_DNA"/>
</dbReference>
<proteinExistence type="predicted"/>
<dbReference type="PANTHER" id="PTHR13696:SF52">
    <property type="entry name" value="PARA FAMILY PROTEIN CT_582"/>
    <property type="match status" value="1"/>
</dbReference>
<evidence type="ECO:0000313" key="2">
    <source>
        <dbReference type="EMBL" id="SDV48888.1"/>
    </source>
</evidence>
<dbReference type="PANTHER" id="PTHR13696">
    <property type="entry name" value="P-LOOP CONTAINING NUCLEOSIDE TRIPHOSPHATE HYDROLASE"/>
    <property type="match status" value="1"/>
</dbReference>